<organism evidence="2 3">
    <name type="scientific">Stenotrophomonas ginsengisoli</name>
    <dbReference type="NCBI Taxonomy" id="336566"/>
    <lineage>
        <taxon>Bacteria</taxon>
        <taxon>Pseudomonadati</taxon>
        <taxon>Pseudomonadota</taxon>
        <taxon>Gammaproteobacteria</taxon>
        <taxon>Lysobacterales</taxon>
        <taxon>Lysobacteraceae</taxon>
        <taxon>Stenotrophomonas</taxon>
    </lineage>
</organism>
<keyword evidence="1" id="KW-1133">Transmembrane helix</keyword>
<dbReference type="AlphaFoldDB" id="A0A0R0DJT2"/>
<sequence>MVWGWYLALAGFALILVILGGGVLGYYQRELAAARDALARHDNALPVLQAFQASDASLCDGHLCINADATAPRYGQNKQYIRAKAR</sequence>
<protein>
    <submittedName>
        <fullName evidence="2">Uncharacterized protein</fullName>
    </submittedName>
</protein>
<accession>A0A0R0DJT2</accession>
<evidence type="ECO:0000256" key="1">
    <source>
        <dbReference type="SAM" id="Phobius"/>
    </source>
</evidence>
<evidence type="ECO:0000313" key="2">
    <source>
        <dbReference type="EMBL" id="KRG78994.1"/>
    </source>
</evidence>
<dbReference type="Proteomes" id="UP000050956">
    <property type="component" value="Unassembled WGS sequence"/>
</dbReference>
<evidence type="ECO:0000313" key="3">
    <source>
        <dbReference type="Proteomes" id="UP000050956"/>
    </source>
</evidence>
<dbReference type="PATRIC" id="fig|336566.3.peg.2820"/>
<reference evidence="2 3" key="1">
    <citation type="submission" date="2015-05" db="EMBL/GenBank/DDBJ databases">
        <title>Genome sequencing and analysis of members of genus Stenotrophomonas.</title>
        <authorList>
            <person name="Patil P.P."/>
            <person name="Midha S."/>
            <person name="Patil P.B."/>
        </authorList>
    </citation>
    <scope>NUCLEOTIDE SEQUENCE [LARGE SCALE GENOMIC DNA]</scope>
    <source>
        <strain evidence="2 3">DSM 24757</strain>
    </source>
</reference>
<gene>
    <name evidence="2" type="ORF">ABB30_02060</name>
</gene>
<name>A0A0R0DJT2_9GAMM</name>
<keyword evidence="1" id="KW-0472">Membrane</keyword>
<proteinExistence type="predicted"/>
<keyword evidence="3" id="KW-1185">Reference proteome</keyword>
<dbReference type="EMBL" id="LDJM01000007">
    <property type="protein sequence ID" value="KRG78994.1"/>
    <property type="molecule type" value="Genomic_DNA"/>
</dbReference>
<feature type="transmembrane region" description="Helical" evidence="1">
    <location>
        <begin position="6"/>
        <end position="27"/>
    </location>
</feature>
<comment type="caution">
    <text evidence="2">The sequence shown here is derived from an EMBL/GenBank/DDBJ whole genome shotgun (WGS) entry which is preliminary data.</text>
</comment>
<keyword evidence="1" id="KW-0812">Transmembrane</keyword>